<dbReference type="Gene3D" id="3.40.50.410">
    <property type="entry name" value="von Willebrand factor, type A domain"/>
    <property type="match status" value="1"/>
</dbReference>
<dbReference type="InterPro" id="IPR002035">
    <property type="entry name" value="VWF_A"/>
</dbReference>
<organism evidence="2 3">
    <name type="scientific">Salipiger pallidus</name>
    <dbReference type="NCBI Taxonomy" id="1775170"/>
    <lineage>
        <taxon>Bacteria</taxon>
        <taxon>Pseudomonadati</taxon>
        <taxon>Pseudomonadota</taxon>
        <taxon>Alphaproteobacteria</taxon>
        <taxon>Rhodobacterales</taxon>
        <taxon>Roseobacteraceae</taxon>
        <taxon>Salipiger</taxon>
    </lineage>
</organism>
<protein>
    <recommendedName>
        <fullName evidence="1">VWFA domain-containing protein</fullName>
    </recommendedName>
</protein>
<keyword evidence="3" id="KW-1185">Reference proteome</keyword>
<evidence type="ECO:0000313" key="3">
    <source>
        <dbReference type="Proteomes" id="UP000617145"/>
    </source>
</evidence>
<dbReference type="PROSITE" id="PS50234">
    <property type="entry name" value="VWFA"/>
    <property type="match status" value="1"/>
</dbReference>
<reference evidence="2" key="1">
    <citation type="journal article" date="2014" name="Int. J. Syst. Evol. Microbiol.">
        <title>Complete genome sequence of Corynebacterium casei LMG S-19264T (=DSM 44701T), isolated from a smear-ripened cheese.</title>
        <authorList>
            <consortium name="US DOE Joint Genome Institute (JGI-PGF)"/>
            <person name="Walter F."/>
            <person name="Albersmeier A."/>
            <person name="Kalinowski J."/>
            <person name="Ruckert C."/>
        </authorList>
    </citation>
    <scope>NUCLEOTIDE SEQUENCE</scope>
    <source>
        <strain evidence="2">CGMCC 1.15762</strain>
    </source>
</reference>
<name>A0A8J3EHV9_9RHOB</name>
<comment type="caution">
    <text evidence="2">The sequence shown here is derived from an EMBL/GenBank/DDBJ whole genome shotgun (WGS) entry which is preliminary data.</text>
</comment>
<feature type="domain" description="VWFA" evidence="1">
    <location>
        <begin position="120"/>
        <end position="437"/>
    </location>
</feature>
<dbReference type="Pfam" id="PF13400">
    <property type="entry name" value="Tad"/>
    <property type="match status" value="1"/>
</dbReference>
<dbReference type="RefSeq" id="WP_229673301.1">
    <property type="nucleotide sequence ID" value="NZ_BMJV01000007.1"/>
</dbReference>
<proteinExistence type="predicted"/>
<accession>A0A8J3EHV9</accession>
<reference evidence="2" key="2">
    <citation type="submission" date="2020-09" db="EMBL/GenBank/DDBJ databases">
        <authorList>
            <person name="Sun Q."/>
            <person name="Zhou Y."/>
        </authorList>
    </citation>
    <scope>NUCLEOTIDE SEQUENCE</scope>
    <source>
        <strain evidence="2">CGMCC 1.15762</strain>
    </source>
</reference>
<dbReference type="EMBL" id="BMJV01000007">
    <property type="protein sequence ID" value="GGG81021.1"/>
    <property type="molecule type" value="Genomic_DNA"/>
</dbReference>
<evidence type="ECO:0000259" key="1">
    <source>
        <dbReference type="PROSITE" id="PS50234"/>
    </source>
</evidence>
<evidence type="ECO:0000313" key="2">
    <source>
        <dbReference type="EMBL" id="GGG81021.1"/>
    </source>
</evidence>
<sequence length="441" mass="49712">MTYMAIALSMLMAISGGIGIDMIYTELQRTKVQNTLDRAVLAAADLDNELDPETVVLDYMDKMSLGGALSDIDVDEGLNYRVVTADAAVTMPSNVLKLIGIDTLAATAHAQAEERLNKVEISLVLDISGSMDDYDKLENMQNAAGEFVDTMLIDGNEDLVSISVVPYSEHVNAGPEILSFMNVDWMHGYSHCIEMPNSVFDTTTLDLGRQWEQMQHYQFNYSAYNDRSDTVCPRYDYERIRPWSQDARALKQQIGQLQPRAGTSIFLGMKWATALLDPSTRPIASGMIRNGSVDDAFEGRPLDYDNEEVLKTVVLMTDGKNDRSHRIRDWAYDSESEYAHWNRYNLQYFLNHRVYNYRPSDYYYEKYNAQTGDALLSSICSAAKDQGILIWTIGFEVEDHGADVMRACASSPSHFFRVNGIEISDAFSTIARTINQLRLTQ</sequence>
<dbReference type="SUPFAM" id="SSF53300">
    <property type="entry name" value="vWA-like"/>
    <property type="match status" value="1"/>
</dbReference>
<dbReference type="InterPro" id="IPR028087">
    <property type="entry name" value="Tad_N"/>
</dbReference>
<gene>
    <name evidence="2" type="ORF">GCM10011415_33130</name>
</gene>
<dbReference type="Proteomes" id="UP000617145">
    <property type="component" value="Unassembled WGS sequence"/>
</dbReference>
<dbReference type="InterPro" id="IPR036465">
    <property type="entry name" value="vWFA_dom_sf"/>
</dbReference>
<dbReference type="AlphaFoldDB" id="A0A8J3EHV9"/>